<dbReference type="PANTHER" id="PTHR30136">
    <property type="entry name" value="HELIX-TURN-HELIX TRANSCRIPTIONAL REGULATOR, ICLR FAMILY"/>
    <property type="match status" value="1"/>
</dbReference>
<evidence type="ECO:0000259" key="7">
    <source>
        <dbReference type="PROSITE" id="PS51077"/>
    </source>
</evidence>
<dbReference type="GO" id="GO:0006071">
    <property type="term" value="P:glycerol metabolic process"/>
    <property type="evidence" value="ECO:0007669"/>
    <property type="project" value="UniProtKB-KW"/>
</dbReference>
<dbReference type="GO" id="GO:0003700">
    <property type="term" value="F:DNA-binding transcription factor activity"/>
    <property type="evidence" value="ECO:0007669"/>
    <property type="project" value="TreeGrafter"/>
</dbReference>
<keyword evidence="4" id="KW-0804">Transcription</keyword>
<evidence type="ECO:0000259" key="8">
    <source>
        <dbReference type="PROSITE" id="PS51078"/>
    </source>
</evidence>
<dbReference type="Proteomes" id="UP000319516">
    <property type="component" value="Unassembled WGS sequence"/>
</dbReference>
<keyword evidence="3" id="KW-0238">DNA-binding</keyword>
<dbReference type="PROSITE" id="PS51077">
    <property type="entry name" value="HTH_ICLR"/>
    <property type="match status" value="1"/>
</dbReference>
<feature type="domain" description="IclR-ED" evidence="8">
    <location>
        <begin position="71"/>
        <end position="251"/>
    </location>
</feature>
<dbReference type="Pfam" id="PF09339">
    <property type="entry name" value="HTH_IclR"/>
    <property type="match status" value="1"/>
</dbReference>
<keyword evidence="1" id="KW-0319">Glycerol metabolism</keyword>
<dbReference type="Pfam" id="PF01614">
    <property type="entry name" value="IclR_C"/>
    <property type="match status" value="1"/>
</dbReference>
<dbReference type="GO" id="GO:0045892">
    <property type="term" value="P:negative regulation of DNA-templated transcription"/>
    <property type="evidence" value="ECO:0007669"/>
    <property type="project" value="TreeGrafter"/>
</dbReference>
<dbReference type="RefSeq" id="WP_170230655.1">
    <property type="nucleotide sequence ID" value="NZ_BAAAIK010000002.1"/>
</dbReference>
<dbReference type="InterPro" id="IPR014757">
    <property type="entry name" value="Tscrpt_reg_IclR_C"/>
</dbReference>
<comment type="function">
    <text evidence="5">May be an activator protein for the gylABX operon.</text>
</comment>
<evidence type="ECO:0000256" key="3">
    <source>
        <dbReference type="ARBA" id="ARBA00023125"/>
    </source>
</evidence>
<keyword evidence="10" id="KW-1185">Reference proteome</keyword>
<dbReference type="Gene3D" id="1.10.10.10">
    <property type="entry name" value="Winged helix-like DNA-binding domain superfamily/Winged helix DNA-binding domain"/>
    <property type="match status" value="1"/>
</dbReference>
<dbReference type="InterPro" id="IPR036390">
    <property type="entry name" value="WH_DNA-bd_sf"/>
</dbReference>
<evidence type="ECO:0000256" key="5">
    <source>
        <dbReference type="ARBA" id="ARBA00058938"/>
    </source>
</evidence>
<evidence type="ECO:0000313" key="10">
    <source>
        <dbReference type="Proteomes" id="UP000319516"/>
    </source>
</evidence>
<dbReference type="InterPro" id="IPR029016">
    <property type="entry name" value="GAF-like_dom_sf"/>
</dbReference>
<evidence type="ECO:0000256" key="1">
    <source>
        <dbReference type="ARBA" id="ARBA00022798"/>
    </source>
</evidence>
<dbReference type="InterPro" id="IPR036388">
    <property type="entry name" value="WH-like_DNA-bd_sf"/>
</dbReference>
<dbReference type="FunFam" id="1.10.10.10:FF:000056">
    <property type="entry name" value="IclR family transcriptional regulator"/>
    <property type="match status" value="1"/>
</dbReference>
<protein>
    <recommendedName>
        <fullName evidence="6">Glycerol operon regulatory protein</fullName>
    </recommendedName>
</protein>
<dbReference type="InterPro" id="IPR050707">
    <property type="entry name" value="HTH_MetabolicPath_Reg"/>
</dbReference>
<dbReference type="PROSITE" id="PS51078">
    <property type="entry name" value="ICLR_ED"/>
    <property type="match status" value="1"/>
</dbReference>
<dbReference type="AlphaFoldDB" id="A0A542YRX3"/>
<dbReference type="SUPFAM" id="SSF46785">
    <property type="entry name" value="Winged helix' DNA-binding domain"/>
    <property type="match status" value="1"/>
</dbReference>
<name>A0A542YRX3_9MICO</name>
<evidence type="ECO:0000256" key="2">
    <source>
        <dbReference type="ARBA" id="ARBA00023015"/>
    </source>
</evidence>
<dbReference type="GO" id="GO:0003677">
    <property type="term" value="F:DNA binding"/>
    <property type="evidence" value="ECO:0007669"/>
    <property type="project" value="UniProtKB-KW"/>
</dbReference>
<proteinExistence type="predicted"/>
<evidence type="ECO:0000256" key="4">
    <source>
        <dbReference type="ARBA" id="ARBA00023163"/>
    </source>
</evidence>
<accession>A0A542YRX3</accession>
<dbReference type="SUPFAM" id="SSF55781">
    <property type="entry name" value="GAF domain-like"/>
    <property type="match status" value="1"/>
</dbReference>
<reference evidence="9 10" key="1">
    <citation type="submission" date="2019-06" db="EMBL/GenBank/DDBJ databases">
        <title>Sequencing the genomes of 1000 actinobacteria strains.</title>
        <authorList>
            <person name="Klenk H.-P."/>
        </authorList>
    </citation>
    <scope>NUCLEOTIDE SEQUENCE [LARGE SCALE GENOMIC DNA]</scope>
    <source>
        <strain evidence="9 10">DSM 12335</strain>
    </source>
</reference>
<dbReference type="Gene3D" id="3.30.450.40">
    <property type="match status" value="1"/>
</dbReference>
<feature type="domain" description="HTH iclR-type" evidence="7">
    <location>
        <begin position="9"/>
        <end position="70"/>
    </location>
</feature>
<organism evidence="9 10">
    <name type="scientific">Ornithinicoccus hortensis</name>
    <dbReference type="NCBI Taxonomy" id="82346"/>
    <lineage>
        <taxon>Bacteria</taxon>
        <taxon>Bacillati</taxon>
        <taxon>Actinomycetota</taxon>
        <taxon>Actinomycetes</taxon>
        <taxon>Micrococcales</taxon>
        <taxon>Intrasporangiaceae</taxon>
        <taxon>Ornithinicoccus</taxon>
    </lineage>
</organism>
<dbReference type="SMART" id="SM00346">
    <property type="entry name" value="HTH_ICLR"/>
    <property type="match status" value="1"/>
</dbReference>
<dbReference type="PANTHER" id="PTHR30136:SF24">
    <property type="entry name" value="HTH-TYPE TRANSCRIPTIONAL REPRESSOR ALLR"/>
    <property type="match status" value="1"/>
</dbReference>
<gene>
    <name evidence="9" type="ORF">FB467_1969</name>
</gene>
<evidence type="ECO:0000256" key="6">
    <source>
        <dbReference type="ARBA" id="ARBA00070406"/>
    </source>
</evidence>
<comment type="caution">
    <text evidence="9">The sequence shown here is derived from an EMBL/GenBank/DDBJ whole genome shotgun (WGS) entry which is preliminary data.</text>
</comment>
<dbReference type="EMBL" id="VFOP01000001">
    <property type="protein sequence ID" value="TQL50849.1"/>
    <property type="molecule type" value="Genomic_DNA"/>
</dbReference>
<dbReference type="InterPro" id="IPR005471">
    <property type="entry name" value="Tscrpt_reg_IclR_N"/>
</dbReference>
<keyword evidence="2" id="KW-0805">Transcription regulation</keyword>
<evidence type="ECO:0000313" key="9">
    <source>
        <dbReference type="EMBL" id="TQL50849.1"/>
    </source>
</evidence>
<sequence length="252" mass="26820">MSTERGRGVQSVDRALDVLEALVGHEGALGVTDIARRVGLPQGTVHRLLLTLADRGYARREADRKYAVGVAALRLGDAGYRELAALATEHLRALVDLSGETANLALLEGDRMVYIAQSPSPHTLRIFAEVGRRVPIHSTSVGKAVLSVMEPDRVSSLVRKLTLEPRTPHTAATTEELLARVAQAREEGFALDDEEQELGVRCVGVPLPPVGGLFAAASVSGPSDRFTLALAREVGAKLPQTVSDLAAVLGDR</sequence>